<feature type="region of interest" description="Disordered" evidence="4">
    <location>
        <begin position="156"/>
        <end position="183"/>
    </location>
</feature>
<reference evidence="5 6" key="1">
    <citation type="journal article" date="2020" name="Nature">
        <title>Six reference-quality genomes reveal evolution of bat adaptations.</title>
        <authorList>
            <person name="Jebb D."/>
            <person name="Huang Z."/>
            <person name="Pippel M."/>
            <person name="Hughes G.M."/>
            <person name="Lavrichenko K."/>
            <person name="Devanna P."/>
            <person name="Winkler S."/>
            <person name="Jermiin L.S."/>
            <person name="Skirmuntt E.C."/>
            <person name="Katzourakis A."/>
            <person name="Burkitt-Gray L."/>
            <person name="Ray D.A."/>
            <person name="Sullivan K.A.M."/>
            <person name="Roscito J.G."/>
            <person name="Kirilenko B.M."/>
            <person name="Davalos L.M."/>
            <person name="Corthals A.P."/>
            <person name="Power M.L."/>
            <person name="Jones G."/>
            <person name="Ransome R.D."/>
            <person name="Dechmann D.K.N."/>
            <person name="Locatelli A.G."/>
            <person name="Puechmaille S.J."/>
            <person name="Fedrigo O."/>
            <person name="Jarvis E.D."/>
            <person name="Hiller M."/>
            <person name="Vernes S.C."/>
            <person name="Myers E.W."/>
            <person name="Teeling E.C."/>
        </authorList>
    </citation>
    <scope>NUCLEOTIDE SEQUENCE [LARGE SCALE GENOMIC DNA]</scope>
    <source>
        <strain evidence="5">MRhiFer1</strain>
        <tissue evidence="5">Lung</tissue>
    </source>
</reference>
<evidence type="ECO:0000256" key="1">
    <source>
        <dbReference type="ARBA" id="ARBA00010528"/>
    </source>
</evidence>
<evidence type="ECO:0000256" key="2">
    <source>
        <dbReference type="ARBA" id="ARBA00022980"/>
    </source>
</evidence>
<proteinExistence type="inferred from homology"/>
<gene>
    <name evidence="5" type="ORF">mRhiFer1_008400</name>
</gene>
<dbReference type="AlphaFoldDB" id="A0A7J7VE39"/>
<dbReference type="GO" id="GO:1990904">
    <property type="term" value="C:ribonucleoprotein complex"/>
    <property type="evidence" value="ECO:0007669"/>
    <property type="project" value="UniProtKB-KW"/>
</dbReference>
<comment type="similarity">
    <text evidence="1">Belongs to the universal ribosomal protein uL4 family.</text>
</comment>
<dbReference type="Gene3D" id="3.40.1370.10">
    <property type="match status" value="1"/>
</dbReference>
<dbReference type="GO" id="GO:0005840">
    <property type="term" value="C:ribosome"/>
    <property type="evidence" value="ECO:0007669"/>
    <property type="project" value="UniProtKB-KW"/>
</dbReference>
<dbReference type="EMBL" id="JACAGC010000013">
    <property type="protein sequence ID" value="KAF6323423.1"/>
    <property type="molecule type" value="Genomic_DNA"/>
</dbReference>
<evidence type="ECO:0000256" key="4">
    <source>
        <dbReference type="SAM" id="MobiDB-lite"/>
    </source>
</evidence>
<sequence>MRNCHDIQCRGPCVIYNEDNGIIKAFGNNRGTTLLNLSKLSILKLILVGTPEQNLEKPGGPKSPPSTTREDSLQSPEEESTEKPENHVESKPTWKDHVPERQSSPGSSGWIKQQQQQQRKKPKLMRRGFQARGQQPGRKERRLVMLRSRISFWWGEKNATAPKKPAAEKPAEKKPTTEEKPEA</sequence>
<evidence type="ECO:0000313" key="5">
    <source>
        <dbReference type="EMBL" id="KAF6323423.1"/>
    </source>
</evidence>
<keyword evidence="2" id="KW-0689">Ribosomal protein</keyword>
<feature type="compositionally biased region" description="Basic and acidic residues" evidence="4">
    <location>
        <begin position="165"/>
        <end position="183"/>
    </location>
</feature>
<comment type="caution">
    <text evidence="5">The sequence shown here is derived from an EMBL/GenBank/DDBJ whole genome shotgun (WGS) entry which is preliminary data.</text>
</comment>
<name>A0A7J7VE39_RHIFE</name>
<keyword evidence="3" id="KW-0687">Ribonucleoprotein</keyword>
<protein>
    <submittedName>
        <fullName evidence="5">Uncharacterized protein</fullName>
    </submittedName>
</protein>
<dbReference type="GO" id="GO:0003735">
    <property type="term" value="F:structural constituent of ribosome"/>
    <property type="evidence" value="ECO:0007669"/>
    <property type="project" value="InterPro"/>
</dbReference>
<evidence type="ECO:0000313" key="6">
    <source>
        <dbReference type="Proteomes" id="UP000585614"/>
    </source>
</evidence>
<dbReference type="InterPro" id="IPR023574">
    <property type="entry name" value="Ribosomal_uL4_dom_sf"/>
</dbReference>
<feature type="region of interest" description="Disordered" evidence="4">
    <location>
        <begin position="52"/>
        <end position="143"/>
    </location>
</feature>
<organism evidence="5 6">
    <name type="scientific">Rhinolophus ferrumequinum</name>
    <name type="common">Greater horseshoe bat</name>
    <dbReference type="NCBI Taxonomy" id="59479"/>
    <lineage>
        <taxon>Eukaryota</taxon>
        <taxon>Metazoa</taxon>
        <taxon>Chordata</taxon>
        <taxon>Craniata</taxon>
        <taxon>Vertebrata</taxon>
        <taxon>Euteleostomi</taxon>
        <taxon>Mammalia</taxon>
        <taxon>Eutheria</taxon>
        <taxon>Laurasiatheria</taxon>
        <taxon>Chiroptera</taxon>
        <taxon>Yinpterochiroptera</taxon>
        <taxon>Rhinolophoidea</taxon>
        <taxon>Rhinolophidae</taxon>
        <taxon>Rhinolophinae</taxon>
        <taxon>Rhinolophus</taxon>
    </lineage>
</organism>
<dbReference type="GO" id="GO:0006412">
    <property type="term" value="P:translation"/>
    <property type="evidence" value="ECO:0007669"/>
    <property type="project" value="InterPro"/>
</dbReference>
<accession>A0A7J7VE39</accession>
<evidence type="ECO:0000256" key="3">
    <source>
        <dbReference type="ARBA" id="ARBA00023274"/>
    </source>
</evidence>
<dbReference type="Proteomes" id="UP000585614">
    <property type="component" value="Unassembled WGS sequence"/>
</dbReference>
<feature type="compositionally biased region" description="Polar residues" evidence="4">
    <location>
        <begin position="101"/>
        <end position="112"/>
    </location>
</feature>
<feature type="compositionally biased region" description="Basic and acidic residues" evidence="4">
    <location>
        <begin position="81"/>
        <end position="100"/>
    </location>
</feature>